<dbReference type="EMBL" id="UYYG01001167">
    <property type="protein sequence ID" value="VDN58346.1"/>
    <property type="molecule type" value="Genomic_DNA"/>
</dbReference>
<organism evidence="2 4">
    <name type="scientific">Dracunculus medinensis</name>
    <name type="common">Guinea worm</name>
    <dbReference type="NCBI Taxonomy" id="318479"/>
    <lineage>
        <taxon>Eukaryota</taxon>
        <taxon>Metazoa</taxon>
        <taxon>Ecdysozoa</taxon>
        <taxon>Nematoda</taxon>
        <taxon>Chromadorea</taxon>
        <taxon>Rhabditida</taxon>
        <taxon>Spirurina</taxon>
        <taxon>Dracunculoidea</taxon>
        <taxon>Dracunculidae</taxon>
        <taxon>Dracunculus</taxon>
    </lineage>
</organism>
<dbReference type="Proteomes" id="UP000038040">
    <property type="component" value="Unplaced"/>
</dbReference>
<evidence type="ECO:0000313" key="3">
    <source>
        <dbReference type="Proteomes" id="UP000274756"/>
    </source>
</evidence>
<keyword evidence="3" id="KW-1185">Reference proteome</keyword>
<name>A0A0N4UB73_DRAME</name>
<accession>A0A0N4UB73</accession>
<evidence type="ECO:0000313" key="2">
    <source>
        <dbReference type="Proteomes" id="UP000038040"/>
    </source>
</evidence>
<reference evidence="4" key="1">
    <citation type="submission" date="2017-02" db="UniProtKB">
        <authorList>
            <consortium name="WormBaseParasite"/>
        </authorList>
    </citation>
    <scope>IDENTIFICATION</scope>
</reference>
<sequence>MPSTKESLSRLLCACYHAPKNTIAKTVISESSEGEYSKLAQKSEIQAKECDIASSESISIESISSSVENPAVIDVEQKNKTNEKIPENKDQQIAMIEVGFFFYL</sequence>
<reference evidence="1 3" key="2">
    <citation type="submission" date="2018-11" db="EMBL/GenBank/DDBJ databases">
        <authorList>
            <consortium name="Pathogen Informatics"/>
        </authorList>
    </citation>
    <scope>NUCLEOTIDE SEQUENCE [LARGE SCALE GENOMIC DNA]</scope>
</reference>
<dbReference type="Proteomes" id="UP000274756">
    <property type="component" value="Unassembled WGS sequence"/>
</dbReference>
<protein>
    <submittedName>
        <fullName evidence="1 4">Uncharacterized protein</fullName>
    </submittedName>
</protein>
<dbReference type="WBParaSite" id="DME_0000443601-mRNA-1">
    <property type="protein sequence ID" value="DME_0000443601-mRNA-1"/>
    <property type="gene ID" value="DME_0000443601"/>
</dbReference>
<gene>
    <name evidence="1" type="ORF">DME_LOCUS8319</name>
</gene>
<proteinExistence type="predicted"/>
<dbReference type="AlphaFoldDB" id="A0A0N4UB73"/>
<evidence type="ECO:0000313" key="1">
    <source>
        <dbReference type="EMBL" id="VDN58346.1"/>
    </source>
</evidence>
<evidence type="ECO:0000313" key="4">
    <source>
        <dbReference type="WBParaSite" id="DME_0000443601-mRNA-1"/>
    </source>
</evidence>